<reference evidence="3 4" key="1">
    <citation type="submission" date="2024-03" db="EMBL/GenBank/DDBJ databases">
        <title>Genome-scale model development and genomic sequencing of the oleaginous clade Lipomyces.</title>
        <authorList>
            <consortium name="Lawrence Berkeley National Laboratory"/>
            <person name="Czajka J.J."/>
            <person name="Han Y."/>
            <person name="Kim J."/>
            <person name="Mondo S.J."/>
            <person name="Hofstad B.A."/>
            <person name="Robles A."/>
            <person name="Haridas S."/>
            <person name="Riley R."/>
            <person name="LaButti K."/>
            <person name="Pangilinan J."/>
            <person name="Andreopoulos W."/>
            <person name="Lipzen A."/>
            <person name="Yan J."/>
            <person name="Wang M."/>
            <person name="Ng V."/>
            <person name="Grigoriev I.V."/>
            <person name="Spatafora J.W."/>
            <person name="Magnuson J.K."/>
            <person name="Baker S.E."/>
            <person name="Pomraning K.R."/>
        </authorList>
    </citation>
    <scope>NUCLEOTIDE SEQUENCE [LARGE SCALE GENOMIC DNA]</scope>
    <source>
        <strain evidence="3 4">Phaff 52-87</strain>
    </source>
</reference>
<dbReference type="PANTHER" id="PTHR23248:SF9">
    <property type="entry name" value="PHOSPHOLIPID SCRAMBLASE"/>
    <property type="match status" value="1"/>
</dbReference>
<comment type="caution">
    <text evidence="3">The sequence shown here is derived from an EMBL/GenBank/DDBJ whole genome shotgun (WGS) entry which is preliminary data.</text>
</comment>
<comment type="similarity">
    <text evidence="1 2">Belongs to the phospholipid scramblase family.</text>
</comment>
<evidence type="ECO:0000256" key="1">
    <source>
        <dbReference type="ARBA" id="ARBA00005350"/>
    </source>
</evidence>
<keyword evidence="4" id="KW-1185">Reference proteome</keyword>
<dbReference type="Proteomes" id="UP001498771">
    <property type="component" value="Unassembled WGS sequence"/>
</dbReference>
<dbReference type="EMBL" id="JBBJBU010000001">
    <property type="protein sequence ID" value="KAK7207046.1"/>
    <property type="molecule type" value="Genomic_DNA"/>
</dbReference>
<dbReference type="PANTHER" id="PTHR23248">
    <property type="entry name" value="PHOSPHOLIPID SCRAMBLASE-RELATED"/>
    <property type="match status" value="1"/>
</dbReference>
<evidence type="ECO:0000313" key="4">
    <source>
        <dbReference type="Proteomes" id="UP001498771"/>
    </source>
</evidence>
<accession>A0ABR1FB09</accession>
<dbReference type="GeneID" id="90036790"/>
<name>A0ABR1FB09_9ASCO</name>
<sequence>MALRRALVPAFEGLGAVRRVPIPALARPSYTRLSPVSTVKSVTSSNQFSRSFASRAQIERSRMMGRRRSPSSAKRGDVYYPQSGTRVIYNHNSVLTPSDPISTILEQPALVIERQIEFMNIFLGFEQANRYRLMDIHGNILGYIEEVDFSFAKAIMRQIYRLHRPFTVVVYDAEMNPVLTLQRPFALINSRVRVSVPPTIYDDEPRIVGESHQRWHLWRRRYNLFTSEDGSDNFDQFAAIDAPILSFRFELLDELNRLMGVVSRNWVGLGRELFTDTGVYILQMDAADAGESLVTNEKAPGLTLDQRAVLLATAISIDYDYFSRHSTSGGGFVNFE</sequence>
<organism evidence="3 4">
    <name type="scientific">Myxozyma melibiosi</name>
    <dbReference type="NCBI Taxonomy" id="54550"/>
    <lineage>
        <taxon>Eukaryota</taxon>
        <taxon>Fungi</taxon>
        <taxon>Dikarya</taxon>
        <taxon>Ascomycota</taxon>
        <taxon>Saccharomycotina</taxon>
        <taxon>Lipomycetes</taxon>
        <taxon>Lipomycetales</taxon>
        <taxon>Lipomycetaceae</taxon>
        <taxon>Myxozyma</taxon>
    </lineage>
</organism>
<dbReference type="RefSeq" id="XP_064770079.1">
    <property type="nucleotide sequence ID" value="XM_064911278.1"/>
</dbReference>
<gene>
    <name evidence="3" type="ORF">BZA70DRAFT_270273</name>
</gene>
<evidence type="ECO:0000313" key="3">
    <source>
        <dbReference type="EMBL" id="KAK7207046.1"/>
    </source>
</evidence>
<protein>
    <recommendedName>
        <fullName evidence="2">Phospholipid scramblase</fullName>
    </recommendedName>
</protein>
<proteinExistence type="inferred from homology"/>
<evidence type="ECO:0000256" key="2">
    <source>
        <dbReference type="RuleBase" id="RU363116"/>
    </source>
</evidence>
<dbReference type="InterPro" id="IPR005552">
    <property type="entry name" value="Scramblase"/>
</dbReference>
<dbReference type="Pfam" id="PF03803">
    <property type="entry name" value="Scramblase"/>
    <property type="match status" value="1"/>
</dbReference>